<dbReference type="SUPFAM" id="SSF52540">
    <property type="entry name" value="P-loop containing nucleoside triphosphate hydrolases"/>
    <property type="match status" value="1"/>
</dbReference>
<dbReference type="EMBL" id="AWGB01000009">
    <property type="protein sequence ID" value="ESQ93139.1"/>
    <property type="molecule type" value="Genomic_DNA"/>
</dbReference>
<dbReference type="Proteomes" id="UP000017837">
    <property type="component" value="Unassembled WGS sequence"/>
</dbReference>
<dbReference type="AlphaFoldDB" id="V4Q0E1"/>
<accession>V4Q0E1</accession>
<sequence>MSVYEAIYKVMLSVPSGTGEMLAHVKDIIRTTASHNRQVVLAFPPKVGGTFMRTALLHLMSNNYQSYLSRGSYANLDQARDLYFPTVLSQHIMQTPRPSAAVMHLHVYPARHVTDMLEIFDIPVVLSSRDILDTLISGINMIEGMEQDPDIFIDDSIISNGKPIREMSPEERRYSVVHYVSLWYARFYGQWLRYDRECRAQGKRPPLWLTYEELKDEPQMVLARVARHVDPKNHYSEEGVRKALALSLMDTEAVRINKGVSGRGSTYFTPEEQKTIFDIVGKAGKADLIRMGVLNEAALARAAMLGDNKVQA</sequence>
<protein>
    <recommendedName>
        <fullName evidence="3">Sulfotransferase domain-containing protein</fullName>
    </recommendedName>
</protein>
<dbReference type="PATRIC" id="fig|1121022.4.peg.1236"/>
<reference evidence="1 2" key="1">
    <citation type="journal article" date="2014" name="Nature">
        <title>Sequential evolution of bacterial morphology by co-option of a developmental regulator.</title>
        <authorList>
            <person name="Jiang C."/>
            <person name="Brown P.J."/>
            <person name="Ducret A."/>
            <person name="Brun Y.V."/>
        </authorList>
    </citation>
    <scope>NUCLEOTIDE SEQUENCE [LARGE SCALE GENOMIC DNA]</scope>
    <source>
        <strain evidence="1 2">DSM 16100</strain>
    </source>
</reference>
<dbReference type="eggNOG" id="ENOG5032T0B">
    <property type="taxonomic scope" value="Bacteria"/>
</dbReference>
<name>V4Q0E1_9CAUL</name>
<evidence type="ECO:0000313" key="2">
    <source>
        <dbReference type="Proteomes" id="UP000017837"/>
    </source>
</evidence>
<dbReference type="OrthoDB" id="7366131at2"/>
<dbReference type="InterPro" id="IPR027417">
    <property type="entry name" value="P-loop_NTPase"/>
</dbReference>
<evidence type="ECO:0000313" key="1">
    <source>
        <dbReference type="EMBL" id="ESQ93139.1"/>
    </source>
</evidence>
<proteinExistence type="predicted"/>
<dbReference type="RefSeq" id="WP_018080327.1">
    <property type="nucleotide sequence ID" value="NZ_AQWM01000001.1"/>
</dbReference>
<comment type="caution">
    <text evidence="1">The sequence shown here is derived from an EMBL/GenBank/DDBJ whole genome shotgun (WGS) entry which is preliminary data.</text>
</comment>
<organism evidence="1 2">
    <name type="scientific">Asticcacaulis benevestitus DSM 16100 = ATCC BAA-896</name>
    <dbReference type="NCBI Taxonomy" id="1121022"/>
    <lineage>
        <taxon>Bacteria</taxon>
        <taxon>Pseudomonadati</taxon>
        <taxon>Pseudomonadota</taxon>
        <taxon>Alphaproteobacteria</taxon>
        <taxon>Caulobacterales</taxon>
        <taxon>Caulobacteraceae</taxon>
        <taxon>Asticcacaulis</taxon>
    </lineage>
</organism>
<gene>
    <name evidence="1" type="ORF">ABENE_06215</name>
</gene>
<evidence type="ECO:0008006" key="3">
    <source>
        <dbReference type="Google" id="ProtNLM"/>
    </source>
</evidence>
<keyword evidence="2" id="KW-1185">Reference proteome</keyword>
<dbReference type="Gene3D" id="3.40.50.300">
    <property type="entry name" value="P-loop containing nucleotide triphosphate hydrolases"/>
    <property type="match status" value="1"/>
</dbReference>